<organism evidence="1 2">
    <name type="scientific">Intestinirhabdus alba</name>
    <dbReference type="NCBI Taxonomy" id="2899544"/>
    <lineage>
        <taxon>Bacteria</taxon>
        <taxon>Pseudomonadati</taxon>
        <taxon>Pseudomonadota</taxon>
        <taxon>Gammaproteobacteria</taxon>
        <taxon>Enterobacterales</taxon>
        <taxon>Enterobacteriaceae</taxon>
        <taxon>Intestinirhabdus</taxon>
    </lineage>
</organism>
<dbReference type="AlphaFoldDB" id="A0A6L6IL09"/>
<evidence type="ECO:0000313" key="1">
    <source>
        <dbReference type="EMBL" id="MTH47521.1"/>
    </source>
</evidence>
<accession>A0A6L6IL09</accession>
<gene>
    <name evidence="1" type="ORF">GJV78_14890</name>
</gene>
<keyword evidence="2" id="KW-1185">Reference proteome</keyword>
<dbReference type="EMBL" id="WMJZ01000020">
    <property type="protein sequence ID" value="MTH47521.1"/>
    <property type="molecule type" value="Genomic_DNA"/>
</dbReference>
<comment type="caution">
    <text evidence="1">The sequence shown here is derived from an EMBL/GenBank/DDBJ whole genome shotgun (WGS) entry which is preliminary data.</text>
</comment>
<name>A0A6L6IL09_9ENTR</name>
<dbReference type="RefSeq" id="WP_017694239.1">
    <property type="nucleotide sequence ID" value="NZ_WMJZ01000020.1"/>
</dbReference>
<proteinExistence type="predicted"/>
<dbReference type="Proteomes" id="UP000477739">
    <property type="component" value="Unassembled WGS sequence"/>
</dbReference>
<evidence type="ECO:0000313" key="2">
    <source>
        <dbReference type="Proteomes" id="UP000477739"/>
    </source>
</evidence>
<protein>
    <submittedName>
        <fullName evidence="1">Uncharacterized protein</fullName>
    </submittedName>
</protein>
<sequence>MIVNRTNKEWYEKNGAIGFINFIGSYDGAELLPANIEYPFVYTWMDLAHEGGMRMSFNTRDMKFYCQAVIESLGIDEVNENSDSIVNEVIDDFVKIHTETFFKLIEEINKGNV</sequence>
<reference evidence="1 2" key="1">
    <citation type="submission" date="2019-11" db="EMBL/GenBank/DDBJ databases">
        <title>Escherichia alba sp. nov. isolated from the gut of plastic-eating superworms Zophobas atratus.</title>
        <authorList>
            <person name="Yang Y."/>
        </authorList>
    </citation>
    <scope>NUCLEOTIDE SEQUENCE [LARGE SCALE GENOMIC DNA]</scope>
    <source>
        <strain evidence="2">BIT-B35</strain>
    </source>
</reference>